<evidence type="ECO:0000313" key="1">
    <source>
        <dbReference type="EMBL" id="CDR27150.1"/>
    </source>
</evidence>
<dbReference type="GeneID" id="98344616"/>
<accession>A0A2K4AI58</accession>
<evidence type="ECO:0000313" key="4">
    <source>
        <dbReference type="Proteomes" id="UP000044616"/>
    </source>
</evidence>
<dbReference type="Pfam" id="PF16895">
    <property type="entry name" value="DUF5085"/>
    <property type="match status" value="1"/>
</dbReference>
<sequence>MELDALVMPNLAKMEFSINPEYWKDEMSRIKSFFIDKHIYTVGPIVFTREVVGLDEMKFVTYISLNSEIDDIPELNIKFIPSIALLPTISHKCFDEDEFENVYLKIKEFAVENNITLSNSPFYHVMVDYFGGQVYEIHAEINLDEDELE</sequence>
<evidence type="ECO:0000313" key="3">
    <source>
        <dbReference type="EMBL" id="PNZ49795.1"/>
    </source>
</evidence>
<dbReference type="Proteomes" id="UP000044616">
    <property type="component" value="Unassembled WGS sequence"/>
</dbReference>
<reference evidence="1 4" key="1">
    <citation type="submission" date="2014-05" db="EMBL/GenBank/DDBJ databases">
        <authorList>
            <person name="Aslett A.Martin."/>
            <person name="De Silva Nishadi"/>
        </authorList>
    </citation>
    <scope>NUCLEOTIDE SEQUENCE [LARGE SCALE GENOMIC DNA]</scope>
</reference>
<proteinExistence type="predicted"/>
<name>A0A2K4AI58_9STAP</name>
<organism evidence="3 5">
    <name type="scientific">Staphylococcus schweitzeri</name>
    <dbReference type="NCBI Taxonomy" id="1654388"/>
    <lineage>
        <taxon>Bacteria</taxon>
        <taxon>Bacillati</taxon>
        <taxon>Bacillota</taxon>
        <taxon>Bacilli</taxon>
        <taxon>Bacillales</taxon>
        <taxon>Staphylococcaceae</taxon>
        <taxon>Staphylococcus</taxon>
    </lineage>
</organism>
<evidence type="ECO:0000313" key="5">
    <source>
        <dbReference type="Proteomes" id="UP000236395"/>
    </source>
</evidence>
<dbReference type="EMBL" id="PPQS01000030">
    <property type="protein sequence ID" value="PNZ49795.1"/>
    <property type="molecule type" value="Genomic_DNA"/>
</dbReference>
<reference evidence="2 6" key="3">
    <citation type="submission" date="2020-10" db="EMBL/GenBank/DDBJ databases">
        <title>Phenotypic and genomic profiling of Staphylococcus argenteus in Canada and the United States and recommendations for clinical result reporting.</title>
        <authorList>
            <person name="Eshaghi A."/>
            <person name="Bommersbach C."/>
            <person name="Zitterman S."/>
            <person name="Burnham C.-A.D."/>
            <person name="Patel R."/>
            <person name="Schuetz A.N."/>
            <person name="Patel S.N."/>
            <person name="Kus J.V."/>
        </authorList>
    </citation>
    <scope>NUCLEOTIDE SEQUENCE [LARGE SCALE GENOMIC DNA]</scope>
    <source>
        <strain evidence="2 6">DSM 28300</strain>
    </source>
</reference>
<dbReference type="InterPro" id="IPR031664">
    <property type="entry name" value="DUF5085"/>
</dbReference>
<dbReference type="AlphaFoldDB" id="A0A2K4AI58"/>
<evidence type="ECO:0000313" key="6">
    <source>
        <dbReference type="Proteomes" id="UP000596960"/>
    </source>
</evidence>
<protein>
    <submittedName>
        <fullName evidence="3">DUF5085 domain-containing protein</fullName>
    </submittedName>
    <submittedName>
        <fullName evidence="2">DUF5085 family protein</fullName>
    </submittedName>
</protein>
<gene>
    <name evidence="3" type="ORF">CD116_06050</name>
    <name evidence="1" type="ORF">ERS140147_00381</name>
    <name evidence="2" type="ORF">ILQ21_00900</name>
</gene>
<dbReference type="Proteomes" id="UP000596960">
    <property type="component" value="Unassembled WGS sequence"/>
</dbReference>
<dbReference type="EMBL" id="JADAMT010000001">
    <property type="protein sequence ID" value="MBE2127624.1"/>
    <property type="molecule type" value="Genomic_DNA"/>
</dbReference>
<evidence type="ECO:0000313" key="2">
    <source>
        <dbReference type="EMBL" id="MBE2127624.1"/>
    </source>
</evidence>
<dbReference type="EMBL" id="CCEH01000002">
    <property type="protein sequence ID" value="CDR27150.1"/>
    <property type="molecule type" value="Genomic_DNA"/>
</dbReference>
<reference evidence="3 5" key="2">
    <citation type="submission" date="2017-08" db="EMBL/GenBank/DDBJ databases">
        <title>Draft genome sequences of 64 type strains of genus Staph aureus.</title>
        <authorList>
            <person name="Cole K."/>
            <person name="Golubchik T."/>
            <person name="Russell J."/>
            <person name="Foster D."/>
            <person name="Llewelyn M."/>
            <person name="Wilson D."/>
            <person name="Crook D."/>
            <person name="Paul J."/>
        </authorList>
    </citation>
    <scope>NUCLEOTIDE SEQUENCE [LARGE SCALE GENOMIC DNA]</scope>
    <source>
        <strain evidence="3 5">DSM 28300</strain>
    </source>
</reference>
<keyword evidence="6" id="KW-1185">Reference proteome</keyword>
<accession>A0A077UZ42</accession>
<dbReference type="RefSeq" id="WP_047529255.1">
    <property type="nucleotide sequence ID" value="NZ_CBCSFW010000002.1"/>
</dbReference>
<dbReference type="Proteomes" id="UP000236395">
    <property type="component" value="Unassembled WGS sequence"/>
</dbReference>